<organism evidence="1 2">
    <name type="scientific">Cardiocondyla obscurior</name>
    <dbReference type="NCBI Taxonomy" id="286306"/>
    <lineage>
        <taxon>Eukaryota</taxon>
        <taxon>Metazoa</taxon>
        <taxon>Ecdysozoa</taxon>
        <taxon>Arthropoda</taxon>
        <taxon>Hexapoda</taxon>
        <taxon>Insecta</taxon>
        <taxon>Pterygota</taxon>
        <taxon>Neoptera</taxon>
        <taxon>Endopterygota</taxon>
        <taxon>Hymenoptera</taxon>
        <taxon>Apocrita</taxon>
        <taxon>Aculeata</taxon>
        <taxon>Formicoidea</taxon>
        <taxon>Formicidae</taxon>
        <taxon>Myrmicinae</taxon>
        <taxon>Cardiocondyla</taxon>
    </lineage>
</organism>
<accession>A0AAW2H124</accession>
<reference evidence="1 2" key="1">
    <citation type="submission" date="2023-03" db="EMBL/GenBank/DDBJ databases">
        <title>High recombination rates correlate with genetic variation in Cardiocondyla obscurior ants.</title>
        <authorList>
            <person name="Errbii M."/>
        </authorList>
    </citation>
    <scope>NUCLEOTIDE SEQUENCE [LARGE SCALE GENOMIC DNA]</scope>
    <source>
        <strain evidence="1">Alpha-2009</strain>
        <tissue evidence="1">Whole body</tissue>
    </source>
</reference>
<name>A0AAW2H124_9HYME</name>
<dbReference type="EMBL" id="JADYXP020000001">
    <property type="protein sequence ID" value="KAL0133249.1"/>
    <property type="molecule type" value="Genomic_DNA"/>
</dbReference>
<comment type="caution">
    <text evidence="1">The sequence shown here is derived from an EMBL/GenBank/DDBJ whole genome shotgun (WGS) entry which is preliminary data.</text>
</comment>
<keyword evidence="2" id="KW-1185">Reference proteome</keyword>
<proteinExistence type="predicted"/>
<sequence>MLDFYGAWETDFSLLDMGHKHIALVNNYILAVPLLQCDIVPRKLFDEKDALTNEVKRNFAGIKILMRLDPFRELSDA</sequence>
<dbReference type="AlphaFoldDB" id="A0AAW2H124"/>
<dbReference type="Proteomes" id="UP001430953">
    <property type="component" value="Unassembled WGS sequence"/>
</dbReference>
<gene>
    <name evidence="1" type="ORF">PUN28_000791</name>
</gene>
<evidence type="ECO:0000313" key="2">
    <source>
        <dbReference type="Proteomes" id="UP001430953"/>
    </source>
</evidence>
<evidence type="ECO:0000313" key="1">
    <source>
        <dbReference type="EMBL" id="KAL0133249.1"/>
    </source>
</evidence>
<protein>
    <submittedName>
        <fullName evidence="1">Uncharacterized protein</fullName>
    </submittedName>
</protein>